<evidence type="ECO:0000313" key="5">
    <source>
        <dbReference type="Proteomes" id="UP000613030"/>
    </source>
</evidence>
<proteinExistence type="predicted"/>
<dbReference type="SUPFAM" id="SSF55347">
    <property type="entry name" value="Glyceraldehyde-3-phosphate dehydrogenase-like, C-terminal domain"/>
    <property type="match status" value="1"/>
</dbReference>
<keyword evidence="1" id="KW-0560">Oxidoreductase</keyword>
<organism evidence="4 5">
    <name type="scientific">Chryseolinea lacunae</name>
    <dbReference type="NCBI Taxonomy" id="2801331"/>
    <lineage>
        <taxon>Bacteria</taxon>
        <taxon>Pseudomonadati</taxon>
        <taxon>Bacteroidota</taxon>
        <taxon>Cytophagia</taxon>
        <taxon>Cytophagales</taxon>
        <taxon>Fulvivirgaceae</taxon>
        <taxon>Chryseolinea</taxon>
    </lineage>
</organism>
<dbReference type="InterPro" id="IPR036291">
    <property type="entry name" value="NAD(P)-bd_dom_sf"/>
</dbReference>
<dbReference type="InterPro" id="IPR000683">
    <property type="entry name" value="Gfo/Idh/MocA-like_OxRdtase_N"/>
</dbReference>
<dbReference type="Gene3D" id="3.30.360.10">
    <property type="entry name" value="Dihydrodipicolinate Reductase, domain 2"/>
    <property type="match status" value="1"/>
</dbReference>
<keyword evidence="5" id="KW-1185">Reference proteome</keyword>
<accession>A0ABS1KR57</accession>
<dbReference type="SUPFAM" id="SSF51735">
    <property type="entry name" value="NAD(P)-binding Rossmann-fold domains"/>
    <property type="match status" value="1"/>
</dbReference>
<sequence length="323" mass="36069">MNKINWGIIGCGDVCEVKSGPAFNKVNNSSLVAVMRRDADKAKDYAARHHVPKFYSDASQLINDSEVNAIYVATPPSTHEQYVEEALKAGKPVYVEKPVTINSASCARMIALAKKYNNKVSVAHYRRALPLFTTVKNLLEKNVIGKIRFVRISVLQQPKQKYTNTQEPWRLDPSLSGGGLFHDLSPHQLDILYWLFGEPVSSSGRSFNQAGLYNAPDVTTIDASFRNDILFQGIWAFNVAENSREDVCEIVGEKGKLRFSFFINSDLHVVTDKGTDTVAMNFPVNIQLPMIESVTKYFRGEGPNPCSLDEALVTLRMMDKTLS</sequence>
<dbReference type="PANTHER" id="PTHR43818">
    <property type="entry name" value="BCDNA.GH03377"/>
    <property type="match status" value="1"/>
</dbReference>
<reference evidence="4 5" key="1">
    <citation type="submission" date="2021-01" db="EMBL/GenBank/DDBJ databases">
        <title>Chryseolinea sp. Jin1 Genome sequencing and assembly.</title>
        <authorList>
            <person name="Kim I."/>
        </authorList>
    </citation>
    <scope>NUCLEOTIDE SEQUENCE [LARGE SCALE GENOMIC DNA]</scope>
    <source>
        <strain evidence="4 5">Jin1</strain>
    </source>
</reference>
<feature type="domain" description="GFO/IDH/MocA-like oxidoreductase" evidence="3">
    <location>
        <begin position="132"/>
        <end position="258"/>
    </location>
</feature>
<evidence type="ECO:0000259" key="3">
    <source>
        <dbReference type="Pfam" id="PF22725"/>
    </source>
</evidence>
<dbReference type="Gene3D" id="3.40.50.720">
    <property type="entry name" value="NAD(P)-binding Rossmann-like Domain"/>
    <property type="match status" value="1"/>
</dbReference>
<comment type="caution">
    <text evidence="4">The sequence shown here is derived from an EMBL/GenBank/DDBJ whole genome shotgun (WGS) entry which is preliminary data.</text>
</comment>
<protein>
    <submittedName>
        <fullName evidence="4">Gfo/Idh/MocA family oxidoreductase</fullName>
    </submittedName>
</protein>
<dbReference type="InterPro" id="IPR050463">
    <property type="entry name" value="Gfo/Idh/MocA_oxidrdct_glycsds"/>
</dbReference>
<dbReference type="PANTHER" id="PTHR43818:SF11">
    <property type="entry name" value="BCDNA.GH03377"/>
    <property type="match status" value="1"/>
</dbReference>
<dbReference type="RefSeq" id="WP_202009627.1">
    <property type="nucleotide sequence ID" value="NZ_JAERRB010000003.1"/>
</dbReference>
<feature type="domain" description="Gfo/Idh/MocA-like oxidoreductase N-terminal" evidence="2">
    <location>
        <begin position="4"/>
        <end position="124"/>
    </location>
</feature>
<gene>
    <name evidence="4" type="ORF">JI741_12070</name>
</gene>
<dbReference type="Proteomes" id="UP000613030">
    <property type="component" value="Unassembled WGS sequence"/>
</dbReference>
<evidence type="ECO:0000256" key="1">
    <source>
        <dbReference type="ARBA" id="ARBA00023002"/>
    </source>
</evidence>
<dbReference type="Pfam" id="PF01408">
    <property type="entry name" value="GFO_IDH_MocA"/>
    <property type="match status" value="1"/>
</dbReference>
<evidence type="ECO:0000259" key="2">
    <source>
        <dbReference type="Pfam" id="PF01408"/>
    </source>
</evidence>
<dbReference type="InterPro" id="IPR055170">
    <property type="entry name" value="GFO_IDH_MocA-like_dom"/>
</dbReference>
<dbReference type="EMBL" id="JAERRB010000003">
    <property type="protein sequence ID" value="MBL0741960.1"/>
    <property type="molecule type" value="Genomic_DNA"/>
</dbReference>
<evidence type="ECO:0000313" key="4">
    <source>
        <dbReference type="EMBL" id="MBL0741960.1"/>
    </source>
</evidence>
<name>A0ABS1KR57_9BACT</name>
<dbReference type="Pfam" id="PF22725">
    <property type="entry name" value="GFO_IDH_MocA_C3"/>
    <property type="match status" value="1"/>
</dbReference>